<evidence type="ECO:0000256" key="4">
    <source>
        <dbReference type="ARBA" id="ARBA00023004"/>
    </source>
</evidence>
<dbReference type="GO" id="GO:0005506">
    <property type="term" value="F:iron ion binding"/>
    <property type="evidence" value="ECO:0007669"/>
    <property type="project" value="InterPro"/>
</dbReference>
<dbReference type="GO" id="GO:0016705">
    <property type="term" value="F:oxidoreductase activity, acting on paired donors, with incorporation or reduction of molecular oxygen"/>
    <property type="evidence" value="ECO:0007669"/>
    <property type="project" value="InterPro"/>
</dbReference>
<evidence type="ECO:0000313" key="7">
    <source>
        <dbReference type="Proteomes" id="UP000472372"/>
    </source>
</evidence>
<evidence type="ECO:0000256" key="2">
    <source>
        <dbReference type="ARBA" id="ARBA00010617"/>
    </source>
</evidence>
<protein>
    <submittedName>
        <fullName evidence="6">Cytochrome P450 3A4</fullName>
    </submittedName>
</protein>
<sequence length="548" mass="61959">MLEFNLINCVFLPSVEAILAFNFLPCVFPVANTLTTYLVLFTLINNSGLVFYKLVLYPFFLSPLRHLPKVKGFRPLIGHGWMMMARPSGEPHLQAIKAQPNAPLLLARGFFHVAWLFPATPEALADVLVHKSYDYEKPLHTRNFLSRFIGFGLLMAEGEEHKHSRKNIMPAFSFRHIKDLYRVFWDKSIEFRDVVRRAVDAEPDKIVDLCRFTTQVTLDIIGLAGLGRDIGSLRNSEDELVKNFKEMVEPTREKALFLVLHVIFPAWFISKLPWGLNKRVEITTGIVRRITTEFVREIKANMKVQGPEKQPSHDILSMMIRSNSFSDENLVDQLLTLLAAGHETTSSALAWASYLLSRHPAVQTRLRAEIHEYIPDPKLLSDHNYDIAGLLESMPYLNGVCNEVLRLFPTIPLTPRVAIRDTIIADQFVPVGTTVFLLPWAINRNPALWGADAEEFVPDRWIDKETGRATMNGGAASNYSFLTFLHGPRSCIGERFARAEMRAIVAAFVGSFEMEMADPGEKIVVGGSVTSKPVNGMRLRLKLVEWAS</sequence>
<dbReference type="SUPFAM" id="SSF48264">
    <property type="entry name" value="Cytochrome P450"/>
    <property type="match status" value="1"/>
</dbReference>
<dbReference type="PRINTS" id="PR00465">
    <property type="entry name" value="EP450IV"/>
</dbReference>
<accession>A0A6S6VWX6</accession>
<proteinExistence type="inferred from homology"/>
<dbReference type="InterPro" id="IPR001128">
    <property type="entry name" value="Cyt_P450"/>
</dbReference>
<name>A0A6S6VWX6_9PLEO</name>
<dbReference type="PRINTS" id="PR00385">
    <property type="entry name" value="P450"/>
</dbReference>
<dbReference type="FunFam" id="1.10.630.10:FF:000051">
    <property type="entry name" value="Cytochrome P450 monooxygenase (Fum15)"/>
    <property type="match status" value="1"/>
</dbReference>
<dbReference type="PANTHER" id="PTHR24305">
    <property type="entry name" value="CYTOCHROME P450"/>
    <property type="match status" value="1"/>
</dbReference>
<dbReference type="GO" id="GO:0020037">
    <property type="term" value="F:heme binding"/>
    <property type="evidence" value="ECO:0007669"/>
    <property type="project" value="InterPro"/>
</dbReference>
<dbReference type="InterPro" id="IPR036396">
    <property type="entry name" value="Cyt_P450_sf"/>
</dbReference>
<evidence type="ECO:0000256" key="3">
    <source>
        <dbReference type="ARBA" id="ARBA00022723"/>
    </source>
</evidence>
<dbReference type="CDD" id="cd11069">
    <property type="entry name" value="CYP_FUM15-like"/>
    <property type="match status" value="1"/>
</dbReference>
<evidence type="ECO:0000313" key="6">
    <source>
        <dbReference type="EMBL" id="CAE7023368.1"/>
    </source>
</evidence>
<dbReference type="AlphaFoldDB" id="A0A6S6VWX6"/>
<dbReference type="PANTHER" id="PTHR24305:SF166">
    <property type="entry name" value="CYTOCHROME P450 12A4, MITOCHONDRIAL-RELATED"/>
    <property type="match status" value="1"/>
</dbReference>
<dbReference type="GO" id="GO:0004497">
    <property type="term" value="F:monooxygenase activity"/>
    <property type="evidence" value="ECO:0007669"/>
    <property type="project" value="InterPro"/>
</dbReference>
<feature type="binding site" description="axial binding residue" evidence="5">
    <location>
        <position position="491"/>
    </location>
    <ligand>
        <name>heme</name>
        <dbReference type="ChEBI" id="CHEBI:30413"/>
    </ligand>
    <ligandPart>
        <name>Fe</name>
        <dbReference type="ChEBI" id="CHEBI:18248"/>
    </ligandPart>
</feature>
<dbReference type="InterPro" id="IPR002403">
    <property type="entry name" value="Cyt_P450_E_grp-IV"/>
</dbReference>
<dbReference type="Pfam" id="PF00067">
    <property type="entry name" value="p450"/>
    <property type="match status" value="1"/>
</dbReference>
<dbReference type="EMBL" id="HG992979">
    <property type="protein sequence ID" value="CAE7023368.1"/>
    <property type="molecule type" value="Genomic_DNA"/>
</dbReference>
<keyword evidence="3 5" id="KW-0479">Metal-binding</keyword>
<evidence type="ECO:0000256" key="1">
    <source>
        <dbReference type="ARBA" id="ARBA00001971"/>
    </source>
</evidence>
<comment type="cofactor">
    <cofactor evidence="1 5">
        <name>heme</name>
        <dbReference type="ChEBI" id="CHEBI:30413"/>
    </cofactor>
</comment>
<dbReference type="InterPro" id="IPR050121">
    <property type="entry name" value="Cytochrome_P450_monoxygenase"/>
</dbReference>
<dbReference type="Proteomes" id="UP000472372">
    <property type="component" value="Chromosome 3"/>
</dbReference>
<comment type="similarity">
    <text evidence="2">Belongs to the cytochrome P450 family.</text>
</comment>
<gene>
    <name evidence="6" type="ORF">PTTW11_03576</name>
</gene>
<keyword evidence="4 5" id="KW-0408">Iron</keyword>
<evidence type="ECO:0000256" key="5">
    <source>
        <dbReference type="PIRSR" id="PIRSR602403-1"/>
    </source>
</evidence>
<dbReference type="Gene3D" id="1.10.630.10">
    <property type="entry name" value="Cytochrome P450"/>
    <property type="match status" value="1"/>
</dbReference>
<reference evidence="6" key="1">
    <citation type="submission" date="2021-02" db="EMBL/GenBank/DDBJ databases">
        <authorList>
            <person name="Syme A R."/>
            <person name="Syme A R."/>
            <person name="Moolhuijzen P."/>
        </authorList>
    </citation>
    <scope>NUCLEOTIDE SEQUENCE</scope>
    <source>
        <strain evidence="6">W1-1</strain>
    </source>
</reference>
<organism evidence="6 7">
    <name type="scientific">Pyrenophora teres f. teres</name>
    <dbReference type="NCBI Taxonomy" id="97479"/>
    <lineage>
        <taxon>Eukaryota</taxon>
        <taxon>Fungi</taxon>
        <taxon>Dikarya</taxon>
        <taxon>Ascomycota</taxon>
        <taxon>Pezizomycotina</taxon>
        <taxon>Dothideomycetes</taxon>
        <taxon>Pleosporomycetidae</taxon>
        <taxon>Pleosporales</taxon>
        <taxon>Pleosporineae</taxon>
        <taxon>Pleosporaceae</taxon>
        <taxon>Pyrenophora</taxon>
    </lineage>
</organism>
<keyword evidence="5" id="KW-0349">Heme</keyword>